<proteinExistence type="predicted"/>
<dbReference type="Proteomes" id="UP000265703">
    <property type="component" value="Unassembled WGS sequence"/>
</dbReference>
<keyword evidence="3" id="KW-1185">Reference proteome</keyword>
<sequence>MGKPSKASRRNGIIRLRQRQKLKNTSHVKQIKVKEEEISDLQIEVQRLNKFINEAGEKIFNGFMRSEWEKQNLLKWINFYTAQIKDMEKELYLNNLRTEAIEN</sequence>
<evidence type="ECO:0000313" key="2">
    <source>
        <dbReference type="EMBL" id="RIA85045.1"/>
    </source>
</evidence>
<organism evidence="2 3">
    <name type="scientific">Glomus cerebriforme</name>
    <dbReference type="NCBI Taxonomy" id="658196"/>
    <lineage>
        <taxon>Eukaryota</taxon>
        <taxon>Fungi</taxon>
        <taxon>Fungi incertae sedis</taxon>
        <taxon>Mucoromycota</taxon>
        <taxon>Glomeromycotina</taxon>
        <taxon>Glomeromycetes</taxon>
        <taxon>Glomerales</taxon>
        <taxon>Glomeraceae</taxon>
        <taxon>Glomus</taxon>
    </lineage>
</organism>
<comment type="caution">
    <text evidence="2">The sequence shown here is derived from an EMBL/GenBank/DDBJ whole genome shotgun (WGS) entry which is preliminary data.</text>
</comment>
<accession>A0A397SLR6</accession>
<evidence type="ECO:0000256" key="1">
    <source>
        <dbReference type="SAM" id="Coils"/>
    </source>
</evidence>
<dbReference type="AlphaFoldDB" id="A0A397SLR6"/>
<reference evidence="2 3" key="1">
    <citation type="submission" date="2018-06" db="EMBL/GenBank/DDBJ databases">
        <title>Comparative genomics reveals the genomic features of Rhizophagus irregularis, R. cerebriforme, R. diaphanum and Gigaspora rosea, and their symbiotic lifestyle signature.</title>
        <authorList>
            <person name="Morin E."/>
            <person name="San Clemente H."/>
            <person name="Chen E.C.H."/>
            <person name="De La Providencia I."/>
            <person name="Hainaut M."/>
            <person name="Kuo A."/>
            <person name="Kohler A."/>
            <person name="Murat C."/>
            <person name="Tang N."/>
            <person name="Roy S."/>
            <person name="Loubradou J."/>
            <person name="Henrissat B."/>
            <person name="Grigoriev I.V."/>
            <person name="Corradi N."/>
            <person name="Roux C."/>
            <person name="Martin F.M."/>
        </authorList>
    </citation>
    <scope>NUCLEOTIDE SEQUENCE [LARGE SCALE GENOMIC DNA]</scope>
    <source>
        <strain evidence="2 3">DAOM 227022</strain>
    </source>
</reference>
<protein>
    <submittedName>
        <fullName evidence="2">Uncharacterized protein</fullName>
    </submittedName>
</protein>
<evidence type="ECO:0000313" key="3">
    <source>
        <dbReference type="Proteomes" id="UP000265703"/>
    </source>
</evidence>
<dbReference type="EMBL" id="QKYT01000452">
    <property type="protein sequence ID" value="RIA85045.1"/>
    <property type="molecule type" value="Genomic_DNA"/>
</dbReference>
<keyword evidence="1" id="KW-0175">Coiled coil</keyword>
<name>A0A397SLR6_9GLOM</name>
<gene>
    <name evidence="2" type="ORF">C1645_831406</name>
</gene>
<dbReference type="OrthoDB" id="2424517at2759"/>
<feature type="coiled-coil region" evidence="1">
    <location>
        <begin position="31"/>
        <end position="58"/>
    </location>
</feature>